<dbReference type="GO" id="GO:0071596">
    <property type="term" value="P:ubiquitin-dependent protein catabolic process via the N-end rule pathway"/>
    <property type="evidence" value="ECO:0007669"/>
    <property type="project" value="UniProtKB-UniRule"/>
</dbReference>
<comment type="caution">
    <text evidence="13">The sequence shown here is derived from an EMBL/GenBank/DDBJ whole genome shotgun (WGS) entry which is preliminary data.</text>
</comment>
<keyword evidence="2 9" id="KW-0808">Transferase</keyword>
<evidence type="ECO:0000256" key="10">
    <source>
        <dbReference type="SAM" id="Coils"/>
    </source>
</evidence>
<dbReference type="InterPro" id="IPR003126">
    <property type="entry name" value="Znf_UBR"/>
</dbReference>
<keyword evidence="3 9" id="KW-0479">Metal-binding</keyword>
<feature type="coiled-coil region" evidence="10">
    <location>
        <begin position="444"/>
        <end position="471"/>
    </location>
</feature>
<dbReference type="Gene3D" id="1.10.10.2670">
    <property type="entry name" value="E3 ubiquitin-protein ligase"/>
    <property type="match status" value="1"/>
</dbReference>
<evidence type="ECO:0000313" key="13">
    <source>
        <dbReference type="EMBL" id="OJD18986.1"/>
    </source>
</evidence>
<dbReference type="Pfam" id="PF22960">
    <property type="entry name" value="WHD_UBR1"/>
    <property type="match status" value="1"/>
</dbReference>
<keyword evidence="4 9" id="KW-0863">Zinc-finger</keyword>
<accession>A0A1J9PSV3</accession>
<feature type="region of interest" description="Disordered" evidence="11">
    <location>
        <begin position="1997"/>
        <end position="2024"/>
    </location>
</feature>
<evidence type="ECO:0000259" key="12">
    <source>
        <dbReference type="PROSITE" id="PS51157"/>
    </source>
</evidence>
<dbReference type="CDD" id="cd19673">
    <property type="entry name" value="UBR-box_UBR3"/>
    <property type="match status" value="1"/>
</dbReference>
<dbReference type="Pfam" id="PF02617">
    <property type="entry name" value="ClpS"/>
    <property type="match status" value="1"/>
</dbReference>
<dbReference type="UniPathway" id="UPA00143"/>
<dbReference type="Pfam" id="PF18995">
    <property type="entry name" value="PRT6_C"/>
    <property type="match status" value="1"/>
</dbReference>
<evidence type="ECO:0000313" key="14">
    <source>
        <dbReference type="Proteomes" id="UP000182235"/>
    </source>
</evidence>
<feature type="zinc finger region" description="UBR-type" evidence="8">
    <location>
        <begin position="82"/>
        <end position="154"/>
    </location>
</feature>
<dbReference type="PANTHER" id="PTHR21497:SF24">
    <property type="entry name" value="E3 UBIQUITIN-PROTEIN LIGASE UBR1"/>
    <property type="match status" value="1"/>
</dbReference>
<dbReference type="GO" id="GO:0061630">
    <property type="term" value="F:ubiquitin protein ligase activity"/>
    <property type="evidence" value="ECO:0007669"/>
    <property type="project" value="UniProtKB-UniRule"/>
</dbReference>
<evidence type="ECO:0000256" key="7">
    <source>
        <dbReference type="ARBA" id="ARBA00046341"/>
    </source>
</evidence>
<sequence>MLSDFEQKLGRALLEHPSRHGYRYTKEASQDLLELLFCSMTGYNEEYLRILFPDGLAKSKWKLSEAQGAVEGAEYTEAARGKRCGHIFKNGEASYHCMTCSTDDTCALCTRCFDSSDHTGHKYSISLSSGYNGCCDCGDEEAFKIPVLCAIHTATQDAEGKGKSSLSPAVQTPADLVESITTTISRAYDYFCDVISCSPEQLRLAKSESSIRQDEAASRLSAEWYGGSDPVEEEPEFALVLWNDEKHTVTEVANQVVRACREVARFGKEKANETHEIGRSVVKYSRDLRSLLAVSNIIEQIKVTVTVRSARDTYREQMCGTIIEWLSDIASCSIGDDNDLLRQTVCDQMIQPWRLGSSASNADIGKRGIYDNEEEDRMRDYSVRVSIGPDGPFIELNATVDEVDDNDEGAMEEEHEEDGGEDDENRNEDDEDDDEEMDEVNPVRLNLEQIAEAMEARANALNRDVEMVTEDELEAEEATLAGYPPPPPPPPAPPQPPRQDGDQGIATLIAPTGPDSEVPGGSFAAGKIKIPRTPGVRSKPSVRAPSYWEIKPQRFYDNEDLLAYEDLRKRTRLDWIILFDLRLWKKTRTDVRELCLGTVVNVPQFKRILGLRFSALYTALAQLYLIADREPDHSIINLSLQLLTTPSITEEVVERGNFLTNIMAILYTFLTTRQVGEPHDVNPTATLSIDTGSVTNRRLYHFFLDLRYLLLSEHVKSRIRSDRQYLMQFLDLVKLPQGICPNVRAVEAHVEYETEGWIGASILMREINRLCRLFCEAFRRNESGADDAQIYDAIATAAYSTMINSLGLERLRFHQAEIKDIVRFKSVPYVEFEKDAFQKVTHHRVVEFVVERSSISFHHALHYTLSWLLESGRDMPHDKMRDVLLGTAEMVKSQRLSNTPIHSLDPDDILLAMFDFPLRVCAWLAQMKAGMWVRNGLSLRHQMGQYRAVTTREMAYYRDIFLLQTAFVVCDPSRFLASMVDRFGVGDWMRGGYVTRPGYEDAKHVDILEELIHLMIVLVTDRTSLSSVDDEDNAQNSTMARDIAHALCFKPLSFTDLSLRMNERFGESSNFQEVLAEVATFRPPEGMNDTGTFELKPDYLDLVDPYCAHYTKNQRDEAENLYKQWMAKKTGKAASSIVFEPKLRVIRSGAYVGLTNFTQTPLFAQIIHHCLDYCLTAKTVTKGITTTRIETFLHLVLHLVLLATLEDNVSEDDASEMATGRPDSTESFIYHALCRTKVTRTSEISIIGLLQNVSTVPEFASCGPKIRHILKKLWQMRPKAYTAATIALKFPFDNIEAPSPAVKTESEIELKKKQALDRQAKVMAQFQQQQQNFLDAQGAIDWGEEDDGSEAEEPTLLSPTEKKLWKYPAGRCILCQEDTNDSSIYGTFAFMTDSRIFRQTDMTNSSYVGEVLKVPSSLDRSADNIRPFGVAGENRKMVRSLDSTGGEVITEKQGLGKGYNPKHAVEGPITTGCGHIMHYHCFEDYYNAAQRRHHHQVARNHPERLPLNEFVCPLCKALGNAFLPIIWKGKEESYPGELSTTDSFDDFLNETLAYSVTRFRNHALILESDKLYSSGYQDLFVDYVSKNFISPLSNKVNQLATPALPELLSFPQPTRLQMPGLFPPPDEIIPMAPPPTQQATASTTTGNDSMVTELVTIYKRLRETIRTNGVHSQFGYHGNVSDDLIHCDVLIRSLGLSITAAEIAQRGVGSNGGTTLLAQIPQMTLTHLRILAETAFSYCSIGGLNTTATNKTVYEFRDMHRRKLCQLFVGHPGLSGLSNLAYENKSIEPLLRQDSFVFLAECSLCIVPVLNLDILHVVRLCYVAEIVKTFLAYILQPKGFLGVLEQQYSESSMEDDPMSPQESLTRAMFDWLVKTYRASSADTLSPEEGASYLLDHPGDVSIETLKALRRLVEKYALPFLRKAVILLHVRFGVEFPNTGSDYNDLAEIDRLATLLNLPSIDSIFDSLVNNGGEDNNNNMALLVTGWISHFISWLPETANPDDQPQQQEQQQEQQQQQQQHQQQQQQQQQQLATLSLPHPAIFELVGLPKYFDALLDEATRRRCKTTGKELTDPSICLFCGDIFCSQAVCCRGAGDWKLGGCNRHVAECGGNIGLFINIRKCMVLFLHNMNGCWHHAPYLDVHGEVDPGFRHHRRLILNQKRYDRLLRDVWLSHGIPAVISRRLEAEINNGGWESI</sequence>
<feature type="compositionally biased region" description="Low complexity" evidence="11">
    <location>
        <begin position="2003"/>
        <end position="2024"/>
    </location>
</feature>
<evidence type="ECO:0000256" key="5">
    <source>
        <dbReference type="ARBA" id="ARBA00022786"/>
    </source>
</evidence>
<feature type="compositionally biased region" description="Acidic residues" evidence="11">
    <location>
        <begin position="402"/>
        <end position="439"/>
    </location>
</feature>
<dbReference type="Gene3D" id="2.10.110.30">
    <property type="match status" value="1"/>
</dbReference>
<comment type="pathway">
    <text evidence="9">Protein modification; protein ubiquitination.</text>
</comment>
<dbReference type="EC" id="2.3.2.27" evidence="9"/>
<keyword evidence="6 9" id="KW-0862">Zinc</keyword>
<dbReference type="OrthoDB" id="26387at2759"/>
<dbReference type="Proteomes" id="UP000182235">
    <property type="component" value="Unassembled WGS sequence"/>
</dbReference>
<evidence type="ECO:0000256" key="9">
    <source>
        <dbReference type="RuleBase" id="RU366018"/>
    </source>
</evidence>
<feature type="region of interest" description="Disordered" evidence="11">
    <location>
        <begin position="402"/>
        <end position="440"/>
    </location>
</feature>
<dbReference type="FunFam" id="2.10.110.30:FF:000001">
    <property type="entry name" value="E3 ubiquitin-protein ligase UBR2 isoform 1"/>
    <property type="match status" value="1"/>
</dbReference>
<gene>
    <name evidence="13" type="ORF">AJ78_01014</name>
</gene>
<evidence type="ECO:0000256" key="8">
    <source>
        <dbReference type="PROSITE-ProRule" id="PRU00508"/>
    </source>
</evidence>
<dbReference type="VEuPathDB" id="FungiDB:AJ78_01014"/>
<dbReference type="InterPro" id="IPR055194">
    <property type="entry name" value="UBR1-like_WH"/>
</dbReference>
<dbReference type="Pfam" id="PF02207">
    <property type="entry name" value="zf-UBR"/>
    <property type="match status" value="1"/>
</dbReference>
<dbReference type="PROSITE" id="PS51157">
    <property type="entry name" value="ZF_UBR"/>
    <property type="match status" value="1"/>
</dbReference>
<dbReference type="GO" id="GO:0000151">
    <property type="term" value="C:ubiquitin ligase complex"/>
    <property type="evidence" value="ECO:0007669"/>
    <property type="project" value="TreeGrafter"/>
</dbReference>
<evidence type="ECO:0000256" key="11">
    <source>
        <dbReference type="SAM" id="MobiDB-lite"/>
    </source>
</evidence>
<dbReference type="PANTHER" id="PTHR21497">
    <property type="entry name" value="UBIQUITIN LIGASE E3 ALPHA-RELATED"/>
    <property type="match status" value="1"/>
</dbReference>
<dbReference type="GO" id="GO:0008270">
    <property type="term" value="F:zinc ion binding"/>
    <property type="evidence" value="ECO:0007669"/>
    <property type="project" value="UniProtKB-UniRule"/>
</dbReference>
<dbReference type="InterPro" id="IPR042065">
    <property type="entry name" value="E3_ELL-like"/>
</dbReference>
<dbReference type="SUPFAM" id="SSF46785">
    <property type="entry name" value="Winged helix' DNA-binding domain"/>
    <property type="match status" value="1"/>
</dbReference>
<dbReference type="STRING" id="1447872.A0A1J9PSV3"/>
<reference evidence="13 14" key="1">
    <citation type="submission" date="2015-07" db="EMBL/GenBank/DDBJ databases">
        <title>Emmonsia species relationships and genome sequence.</title>
        <authorList>
            <consortium name="The Broad Institute Genomics Platform"/>
            <person name="Cuomo C.A."/>
            <person name="Munoz J.F."/>
            <person name="Imamovic A."/>
            <person name="Priest M.E."/>
            <person name="Young S."/>
            <person name="Clay O.K."/>
            <person name="McEwen J.G."/>
        </authorList>
    </citation>
    <scope>NUCLEOTIDE SEQUENCE [LARGE SCALE GENOMIC DNA]</scope>
    <source>
        <strain evidence="13 14">UAMH 9510</strain>
    </source>
</reference>
<dbReference type="InterPro" id="IPR036390">
    <property type="entry name" value="WH_DNA-bd_sf"/>
</dbReference>
<keyword evidence="5 9" id="KW-0833">Ubl conjugation pathway</keyword>
<proteinExistence type="inferred from homology"/>
<organism evidence="13 14">
    <name type="scientific">Emergomyces pasteurianus Ep9510</name>
    <dbReference type="NCBI Taxonomy" id="1447872"/>
    <lineage>
        <taxon>Eukaryota</taxon>
        <taxon>Fungi</taxon>
        <taxon>Dikarya</taxon>
        <taxon>Ascomycota</taxon>
        <taxon>Pezizomycotina</taxon>
        <taxon>Eurotiomycetes</taxon>
        <taxon>Eurotiomycetidae</taxon>
        <taxon>Onygenales</taxon>
        <taxon>Ajellomycetaceae</taxon>
        <taxon>Emergomyces</taxon>
    </lineage>
</organism>
<evidence type="ECO:0000256" key="4">
    <source>
        <dbReference type="ARBA" id="ARBA00022771"/>
    </source>
</evidence>
<evidence type="ECO:0000256" key="3">
    <source>
        <dbReference type="ARBA" id="ARBA00022723"/>
    </source>
</evidence>
<name>A0A1J9PSV3_9EURO</name>
<comment type="catalytic activity">
    <reaction evidence="1 9">
        <text>S-ubiquitinyl-[E2 ubiquitin-conjugating enzyme]-L-cysteine + [acceptor protein]-L-lysine = [E2 ubiquitin-conjugating enzyme]-L-cysteine + N(6)-ubiquitinyl-[acceptor protein]-L-lysine.</text>
        <dbReference type="EC" id="2.3.2.27"/>
    </reaction>
</comment>
<evidence type="ECO:0000256" key="1">
    <source>
        <dbReference type="ARBA" id="ARBA00000900"/>
    </source>
</evidence>
<comment type="function">
    <text evidence="9">Ubiquitin ligase protein which is a component of the N-end rule pathway. Recognizes and binds to proteins bearing specific N-terminal residues that are destabilizing according to the N-end rule, leading to their ubiquitination and subsequent degradation.</text>
</comment>
<keyword evidence="10" id="KW-0175">Coiled coil</keyword>
<evidence type="ECO:0000256" key="6">
    <source>
        <dbReference type="ARBA" id="ARBA00022833"/>
    </source>
</evidence>
<feature type="compositionally biased region" description="Pro residues" evidence="11">
    <location>
        <begin position="483"/>
        <end position="497"/>
    </location>
</feature>
<keyword evidence="14" id="KW-1185">Reference proteome</keyword>
<dbReference type="SMART" id="SM00396">
    <property type="entry name" value="ZnF_UBR1"/>
    <property type="match status" value="1"/>
</dbReference>
<comment type="similarity">
    <text evidence="7 9">Belongs to the E3 ubiquitin-protein ligase UBR1-like family.</text>
</comment>
<feature type="domain" description="UBR-type" evidence="12">
    <location>
        <begin position="82"/>
        <end position="154"/>
    </location>
</feature>
<dbReference type="InterPro" id="IPR044046">
    <property type="entry name" value="E3_ligase_UBR-like_C"/>
</dbReference>
<protein>
    <recommendedName>
        <fullName evidence="9">E3 ubiquitin-protein ligase</fullName>
        <ecNumber evidence="9">2.3.2.27</ecNumber>
    </recommendedName>
</protein>
<dbReference type="InterPro" id="IPR003769">
    <property type="entry name" value="ClpS_core"/>
</dbReference>
<feature type="region of interest" description="Disordered" evidence="11">
    <location>
        <begin position="479"/>
        <end position="527"/>
    </location>
</feature>
<dbReference type="InterPro" id="IPR039164">
    <property type="entry name" value="UBR1-like"/>
</dbReference>
<dbReference type="GO" id="GO:0005737">
    <property type="term" value="C:cytoplasm"/>
    <property type="evidence" value="ECO:0007669"/>
    <property type="project" value="TreeGrafter"/>
</dbReference>
<evidence type="ECO:0000256" key="2">
    <source>
        <dbReference type="ARBA" id="ARBA00022679"/>
    </source>
</evidence>
<dbReference type="EMBL" id="LGRN01000020">
    <property type="protein sequence ID" value="OJD18986.1"/>
    <property type="molecule type" value="Genomic_DNA"/>
</dbReference>
<dbReference type="CDD" id="cd16482">
    <property type="entry name" value="RING-H2_UBR1-like"/>
    <property type="match status" value="1"/>
</dbReference>
<dbReference type="GO" id="GO:0016567">
    <property type="term" value="P:protein ubiquitination"/>
    <property type="evidence" value="ECO:0007669"/>
    <property type="project" value="UniProtKB-UniRule"/>
</dbReference>